<evidence type="ECO:0000256" key="4">
    <source>
        <dbReference type="PROSITE-ProRule" id="PRU00302"/>
    </source>
</evidence>
<feature type="domain" description="Sushi" evidence="5">
    <location>
        <begin position="75"/>
        <end position="130"/>
    </location>
</feature>
<dbReference type="CDD" id="cd00033">
    <property type="entry name" value="CCP"/>
    <property type="match status" value="3"/>
</dbReference>
<dbReference type="InterPro" id="IPR051277">
    <property type="entry name" value="SEZ6_CSMD_C4BPB_Regulators"/>
</dbReference>
<feature type="non-terminal residue" evidence="6">
    <location>
        <position position="1"/>
    </location>
</feature>
<dbReference type="SUPFAM" id="SSF57535">
    <property type="entry name" value="Complement control module/SCR domain"/>
    <property type="match status" value="3"/>
</dbReference>
<name>A0ABN8SH22_9CNID</name>
<dbReference type="EMBL" id="CALNXK010000688">
    <property type="protein sequence ID" value="CAH3189154.1"/>
    <property type="molecule type" value="Genomic_DNA"/>
</dbReference>
<sequence length="250" mass="27374">SLLHAKPSARVNTAVHVGGVYATDKRRRVELYSEEVSNKQLYHLYIKCTDNRKSILMWLFAVTLICIGQRSASATSCDPLQTLRNGKIHNNGNENGALVSFSCNEGFTLQGLRQIKCVQGKWNGSIPTCEGNCKNPEPFKNGSIIGEDYSSGSSIQFRCNVGYELLGSEIISCVKGTWNETTPECKPVECGDPGKPKNGEQIVKKGYVYGGSVKFVCDNNYTLVGADVIYCQANRSWSSSVPRCLGKCHG</sequence>
<evidence type="ECO:0000259" key="5">
    <source>
        <dbReference type="PROSITE" id="PS50923"/>
    </source>
</evidence>
<dbReference type="Pfam" id="PF00084">
    <property type="entry name" value="Sushi"/>
    <property type="match status" value="3"/>
</dbReference>
<evidence type="ECO:0000256" key="3">
    <source>
        <dbReference type="ARBA" id="ARBA00023157"/>
    </source>
</evidence>
<dbReference type="PROSITE" id="PS50923">
    <property type="entry name" value="SUSHI"/>
    <property type="match status" value="3"/>
</dbReference>
<reference evidence="6 7" key="1">
    <citation type="submission" date="2022-05" db="EMBL/GenBank/DDBJ databases">
        <authorList>
            <consortium name="Genoscope - CEA"/>
            <person name="William W."/>
        </authorList>
    </citation>
    <scope>NUCLEOTIDE SEQUENCE [LARGE SCALE GENOMIC DNA]</scope>
</reference>
<dbReference type="Gene3D" id="2.10.70.10">
    <property type="entry name" value="Complement Module, domain 1"/>
    <property type="match status" value="3"/>
</dbReference>
<protein>
    <recommendedName>
        <fullName evidence="5">Sushi domain-containing protein</fullName>
    </recommendedName>
</protein>
<dbReference type="SMART" id="SM00032">
    <property type="entry name" value="CCP"/>
    <property type="match status" value="3"/>
</dbReference>
<evidence type="ECO:0000313" key="6">
    <source>
        <dbReference type="EMBL" id="CAH3189154.1"/>
    </source>
</evidence>
<dbReference type="PANTHER" id="PTHR45656">
    <property type="entry name" value="PROTEIN CBR-CLEC-78"/>
    <property type="match status" value="1"/>
</dbReference>
<evidence type="ECO:0000256" key="1">
    <source>
        <dbReference type="ARBA" id="ARBA00022729"/>
    </source>
</evidence>
<accession>A0ABN8SH22</accession>
<keyword evidence="1" id="KW-0732">Signal</keyword>
<dbReference type="InterPro" id="IPR035976">
    <property type="entry name" value="Sushi/SCR/CCP_sf"/>
</dbReference>
<comment type="caution">
    <text evidence="4">Lacks conserved residue(s) required for the propagation of feature annotation.</text>
</comment>
<keyword evidence="3 4" id="KW-1015">Disulfide bond</keyword>
<dbReference type="Proteomes" id="UP001159405">
    <property type="component" value="Unassembled WGS sequence"/>
</dbReference>
<keyword evidence="4" id="KW-0768">Sushi</keyword>
<dbReference type="InterPro" id="IPR000436">
    <property type="entry name" value="Sushi_SCR_CCP_dom"/>
</dbReference>
<organism evidence="6 7">
    <name type="scientific">Porites lobata</name>
    <dbReference type="NCBI Taxonomy" id="104759"/>
    <lineage>
        <taxon>Eukaryota</taxon>
        <taxon>Metazoa</taxon>
        <taxon>Cnidaria</taxon>
        <taxon>Anthozoa</taxon>
        <taxon>Hexacorallia</taxon>
        <taxon>Scleractinia</taxon>
        <taxon>Fungiina</taxon>
        <taxon>Poritidae</taxon>
        <taxon>Porites</taxon>
    </lineage>
</organism>
<keyword evidence="7" id="KW-1185">Reference proteome</keyword>
<comment type="caution">
    <text evidence="6">The sequence shown here is derived from an EMBL/GenBank/DDBJ whole genome shotgun (WGS) entry which is preliminary data.</text>
</comment>
<feature type="domain" description="Sushi" evidence="5">
    <location>
        <begin position="131"/>
        <end position="187"/>
    </location>
</feature>
<feature type="domain" description="Sushi" evidence="5">
    <location>
        <begin position="188"/>
        <end position="246"/>
    </location>
</feature>
<gene>
    <name evidence="6" type="ORF">PLOB_00042341</name>
</gene>
<feature type="disulfide bond" evidence="4">
    <location>
        <begin position="217"/>
        <end position="244"/>
    </location>
</feature>
<dbReference type="PANTHER" id="PTHR45656:SF4">
    <property type="entry name" value="PROTEIN CBR-CLEC-78"/>
    <property type="match status" value="1"/>
</dbReference>
<keyword evidence="2" id="KW-0677">Repeat</keyword>
<proteinExistence type="predicted"/>
<evidence type="ECO:0000313" key="7">
    <source>
        <dbReference type="Proteomes" id="UP001159405"/>
    </source>
</evidence>
<evidence type="ECO:0000256" key="2">
    <source>
        <dbReference type="ARBA" id="ARBA00022737"/>
    </source>
</evidence>